<feature type="domain" description="Clp R" evidence="3">
    <location>
        <begin position="2"/>
        <end position="284"/>
    </location>
</feature>
<comment type="caution">
    <text evidence="4">The sequence shown here is derived from an EMBL/GenBank/DDBJ whole genome shotgun (WGS) entry which is preliminary data.</text>
</comment>
<dbReference type="PROSITE" id="PS51903">
    <property type="entry name" value="CLP_R"/>
    <property type="match status" value="1"/>
</dbReference>
<dbReference type="InterPro" id="IPR036628">
    <property type="entry name" value="Clp_N_dom_sf"/>
</dbReference>
<evidence type="ECO:0000259" key="3">
    <source>
        <dbReference type="PROSITE" id="PS51903"/>
    </source>
</evidence>
<evidence type="ECO:0000313" key="4">
    <source>
        <dbReference type="EMBL" id="GAA3951339.1"/>
    </source>
</evidence>
<protein>
    <recommendedName>
        <fullName evidence="3">Clp R domain-containing protein</fullName>
    </recommendedName>
</protein>
<dbReference type="Gene3D" id="1.10.1780.10">
    <property type="entry name" value="Clp, N-terminal domain"/>
    <property type="match status" value="2"/>
</dbReference>
<feature type="compositionally biased region" description="Basic residues" evidence="2">
    <location>
        <begin position="208"/>
        <end position="218"/>
    </location>
</feature>
<dbReference type="SUPFAM" id="SSF81923">
    <property type="entry name" value="Double Clp-N motif"/>
    <property type="match status" value="2"/>
</dbReference>
<accession>A0ABP7NP87</accession>
<evidence type="ECO:0000256" key="1">
    <source>
        <dbReference type="PROSITE-ProRule" id="PRU01251"/>
    </source>
</evidence>
<reference evidence="5" key="1">
    <citation type="journal article" date="2019" name="Int. J. Syst. Evol. Microbiol.">
        <title>The Global Catalogue of Microorganisms (GCM) 10K type strain sequencing project: providing services to taxonomists for standard genome sequencing and annotation.</title>
        <authorList>
            <consortium name="The Broad Institute Genomics Platform"/>
            <consortium name="The Broad Institute Genome Sequencing Center for Infectious Disease"/>
            <person name="Wu L."/>
            <person name="Ma J."/>
        </authorList>
    </citation>
    <scope>NUCLEOTIDE SEQUENCE [LARGE SCALE GENOMIC DNA]</scope>
    <source>
        <strain evidence="5">JCM 16923</strain>
    </source>
</reference>
<feature type="region of interest" description="Disordered" evidence="2">
    <location>
        <begin position="114"/>
        <end position="226"/>
    </location>
</feature>
<evidence type="ECO:0000256" key="2">
    <source>
        <dbReference type="SAM" id="MobiDB-lite"/>
    </source>
</evidence>
<keyword evidence="1" id="KW-0677">Repeat</keyword>
<sequence>MFDRFTMEDRVVMVFAMQEAQELGHRGLGNDHLILGMLGNARSPLFTLLGEQGLTLETAREAVLAHHAEHADDEAEQADAGTAADRYEEDREALASIGIDLDKVRAAVNDRFGDDLSANWGERPRRGRGRGGQGRGERGRGRGHDSACADGRRHRGRGPGFGPEGFGPGGFGPGFGPGGFGPGGFGPGGPGGPAEGGPWAGPFEGGRGRRGPRGRGGRPRMGSATREAVRSAIHLARERGDRSIRPEYLLLGILDAGDPASTALIESATTADELREAVLASLPEAPARA</sequence>
<gene>
    <name evidence="4" type="ORF">GCM10022231_06380</name>
</gene>
<keyword evidence="5" id="KW-1185">Reference proteome</keyword>
<feature type="region of interest" description="Disordered" evidence="2">
    <location>
        <begin position="67"/>
        <end position="87"/>
    </location>
</feature>
<feature type="compositionally biased region" description="Gly residues" evidence="2">
    <location>
        <begin position="158"/>
        <end position="205"/>
    </location>
</feature>
<organism evidence="4 5">
    <name type="scientific">Gordonia caeni</name>
    <dbReference type="NCBI Taxonomy" id="1007097"/>
    <lineage>
        <taxon>Bacteria</taxon>
        <taxon>Bacillati</taxon>
        <taxon>Actinomycetota</taxon>
        <taxon>Actinomycetes</taxon>
        <taxon>Mycobacteriales</taxon>
        <taxon>Gordoniaceae</taxon>
        <taxon>Gordonia</taxon>
    </lineage>
</organism>
<dbReference type="InterPro" id="IPR004176">
    <property type="entry name" value="Clp_R_N"/>
</dbReference>
<feature type="compositionally biased region" description="Basic and acidic residues" evidence="2">
    <location>
        <begin position="135"/>
        <end position="151"/>
    </location>
</feature>
<dbReference type="EMBL" id="BAAAZW010000002">
    <property type="protein sequence ID" value="GAA3951339.1"/>
    <property type="molecule type" value="Genomic_DNA"/>
</dbReference>
<evidence type="ECO:0000313" key="5">
    <source>
        <dbReference type="Proteomes" id="UP001418444"/>
    </source>
</evidence>
<dbReference type="RefSeq" id="WP_344780547.1">
    <property type="nucleotide sequence ID" value="NZ_BAAAZW010000002.1"/>
</dbReference>
<name>A0ABP7NP87_9ACTN</name>
<dbReference type="Proteomes" id="UP001418444">
    <property type="component" value="Unassembled WGS sequence"/>
</dbReference>
<proteinExistence type="predicted"/>